<evidence type="ECO:0000313" key="1">
    <source>
        <dbReference type="EMBL" id="CAB4220632.1"/>
    </source>
</evidence>
<reference evidence="1" key="1">
    <citation type="submission" date="2020-05" db="EMBL/GenBank/DDBJ databases">
        <authorList>
            <person name="Chiriac C."/>
            <person name="Salcher M."/>
            <person name="Ghai R."/>
            <person name="Kavagutti S V."/>
        </authorList>
    </citation>
    <scope>NUCLEOTIDE SEQUENCE</scope>
</reference>
<sequence length="82" mass="9396">MTRLQAHEILDRQKRGFLCLPSEVNQALWVCGDTRGDFVVSSDGMEKTIHRQDENLGETQSLYLVGEHDRRYGKEAWEALCG</sequence>
<name>A0A6J5SYE9_9CAUD</name>
<dbReference type="EMBL" id="LR797493">
    <property type="protein sequence ID" value="CAB4220632.1"/>
    <property type="molecule type" value="Genomic_DNA"/>
</dbReference>
<organism evidence="1">
    <name type="scientific">uncultured Caudovirales phage</name>
    <dbReference type="NCBI Taxonomy" id="2100421"/>
    <lineage>
        <taxon>Viruses</taxon>
        <taxon>Duplodnaviria</taxon>
        <taxon>Heunggongvirae</taxon>
        <taxon>Uroviricota</taxon>
        <taxon>Caudoviricetes</taxon>
        <taxon>Peduoviridae</taxon>
        <taxon>Maltschvirus</taxon>
        <taxon>Maltschvirus maltsch</taxon>
    </lineage>
</organism>
<gene>
    <name evidence="1" type="ORF">UFOVP1626_4</name>
</gene>
<proteinExistence type="predicted"/>
<accession>A0A6J5SYE9</accession>
<protein>
    <submittedName>
        <fullName evidence="1">Uncharacterized protein</fullName>
    </submittedName>
</protein>